<comment type="caution">
    <text evidence="2">The sequence shown here is derived from an EMBL/GenBank/DDBJ whole genome shotgun (WGS) entry which is preliminary data.</text>
</comment>
<dbReference type="RefSeq" id="WP_204004453.1">
    <property type="nucleotide sequence ID" value="NZ_BOPG01000051.1"/>
</dbReference>
<organism evidence="2 3">
    <name type="scientific">Virgisporangium aurantiacum</name>
    <dbReference type="NCBI Taxonomy" id="175570"/>
    <lineage>
        <taxon>Bacteria</taxon>
        <taxon>Bacillati</taxon>
        <taxon>Actinomycetota</taxon>
        <taxon>Actinomycetes</taxon>
        <taxon>Micromonosporales</taxon>
        <taxon>Micromonosporaceae</taxon>
        <taxon>Virgisporangium</taxon>
    </lineage>
</organism>
<evidence type="ECO:0000313" key="3">
    <source>
        <dbReference type="Proteomes" id="UP000612585"/>
    </source>
</evidence>
<accession>A0A8J4E5Y2</accession>
<evidence type="ECO:0000313" key="2">
    <source>
        <dbReference type="EMBL" id="GIJ60327.1"/>
    </source>
</evidence>
<feature type="region of interest" description="Disordered" evidence="1">
    <location>
        <begin position="75"/>
        <end position="100"/>
    </location>
</feature>
<reference evidence="2" key="1">
    <citation type="submission" date="2021-01" db="EMBL/GenBank/DDBJ databases">
        <title>Whole genome shotgun sequence of Virgisporangium aurantiacum NBRC 16421.</title>
        <authorList>
            <person name="Komaki H."/>
            <person name="Tamura T."/>
        </authorList>
    </citation>
    <scope>NUCLEOTIDE SEQUENCE</scope>
    <source>
        <strain evidence="2">NBRC 16421</strain>
    </source>
</reference>
<protein>
    <submittedName>
        <fullName evidence="2">Uncharacterized protein</fullName>
    </submittedName>
</protein>
<dbReference type="EMBL" id="BOPG01000051">
    <property type="protein sequence ID" value="GIJ60327.1"/>
    <property type="molecule type" value="Genomic_DNA"/>
</dbReference>
<dbReference type="Proteomes" id="UP000612585">
    <property type="component" value="Unassembled WGS sequence"/>
</dbReference>
<sequence>MDEYDLIDAGLYLFDYRRFHERVVPAFRRLHADDDVEPWLETAWRSTRRQPSLVPRFTRHLREVTAELMASPDLTGDLPRELIPAPTRRPKRRRSPIDRSASRQADWPIEHEAVRDWLEWRDLQYLLQVAVEATCLGDSVKLTGHTVFDACVDGDRYQSLYYDPDVVPLREWLEERAVAWVQDYDHNWVGIRGWLDPDESWLLAEGLAKYRPVHDAATFEAIEAARVDGSAPCSDGGNHPWRLATIRAVAQLAAGRGHGVLWGWDLTSNG</sequence>
<keyword evidence="3" id="KW-1185">Reference proteome</keyword>
<dbReference type="AlphaFoldDB" id="A0A8J4E5Y2"/>
<gene>
    <name evidence="2" type="ORF">Vau01_078430</name>
</gene>
<evidence type="ECO:0000256" key="1">
    <source>
        <dbReference type="SAM" id="MobiDB-lite"/>
    </source>
</evidence>
<name>A0A8J4E5Y2_9ACTN</name>
<proteinExistence type="predicted"/>